<dbReference type="EMBL" id="ASHM01014211">
    <property type="protein sequence ID" value="PNX96158.1"/>
    <property type="molecule type" value="Genomic_DNA"/>
</dbReference>
<dbReference type="GO" id="GO:0090333">
    <property type="term" value="P:regulation of stomatal closure"/>
    <property type="evidence" value="ECO:0007669"/>
    <property type="project" value="TreeGrafter"/>
</dbReference>
<keyword evidence="5 7" id="KW-0472">Membrane</keyword>
<name>A0A2K3MZD4_TRIPR</name>
<feature type="transmembrane region" description="Helical" evidence="7">
    <location>
        <begin position="39"/>
        <end position="58"/>
    </location>
</feature>
<keyword evidence="4 7" id="KW-1133">Transmembrane helix</keyword>
<dbReference type="GO" id="GO:0005886">
    <property type="term" value="C:plasma membrane"/>
    <property type="evidence" value="ECO:0007669"/>
    <property type="project" value="TreeGrafter"/>
</dbReference>
<feature type="transmembrane region" description="Helical" evidence="7">
    <location>
        <begin position="141"/>
        <end position="168"/>
    </location>
</feature>
<dbReference type="AlphaFoldDB" id="A0A2K3MZD4"/>
<evidence type="ECO:0000313" key="8">
    <source>
        <dbReference type="EMBL" id="PNX96158.1"/>
    </source>
</evidence>
<dbReference type="InterPro" id="IPR036259">
    <property type="entry name" value="MFS_trans_sf"/>
</dbReference>
<reference evidence="8 9" key="2">
    <citation type="journal article" date="2017" name="Front. Plant Sci.">
        <title>Gene Classification and Mining of Molecular Markers Useful in Red Clover (Trifolium pratense) Breeding.</title>
        <authorList>
            <person name="Istvanek J."/>
            <person name="Dluhosova J."/>
            <person name="Dluhos P."/>
            <person name="Patkova L."/>
            <person name="Nedelnik J."/>
            <person name="Repkova J."/>
        </authorList>
    </citation>
    <scope>NUCLEOTIDE SEQUENCE [LARGE SCALE GENOMIC DNA]</scope>
    <source>
        <strain evidence="9">cv. Tatra</strain>
        <tissue evidence="8">Young leaves</tissue>
    </source>
</reference>
<dbReference type="SUPFAM" id="SSF103473">
    <property type="entry name" value="MFS general substrate transporter"/>
    <property type="match status" value="1"/>
</dbReference>
<dbReference type="PANTHER" id="PTHR23504">
    <property type="entry name" value="MAJOR FACILITATOR SUPERFAMILY DOMAIN-CONTAINING PROTEIN 10"/>
    <property type="match status" value="1"/>
</dbReference>
<accession>A0A2K3MZD4</accession>
<proteinExistence type="predicted"/>
<protein>
    <submittedName>
        <fullName evidence="8">Protein zinc induced facilitator-like 1-like</fullName>
    </submittedName>
</protein>
<dbReference type="GO" id="GO:0009705">
    <property type="term" value="C:plant-type vacuole membrane"/>
    <property type="evidence" value="ECO:0007669"/>
    <property type="project" value="TreeGrafter"/>
</dbReference>
<evidence type="ECO:0000256" key="3">
    <source>
        <dbReference type="ARBA" id="ARBA00022692"/>
    </source>
</evidence>
<keyword evidence="2" id="KW-0813">Transport</keyword>
<organism evidence="8 9">
    <name type="scientific">Trifolium pratense</name>
    <name type="common">Red clover</name>
    <dbReference type="NCBI Taxonomy" id="57577"/>
    <lineage>
        <taxon>Eukaryota</taxon>
        <taxon>Viridiplantae</taxon>
        <taxon>Streptophyta</taxon>
        <taxon>Embryophyta</taxon>
        <taxon>Tracheophyta</taxon>
        <taxon>Spermatophyta</taxon>
        <taxon>Magnoliopsida</taxon>
        <taxon>eudicotyledons</taxon>
        <taxon>Gunneridae</taxon>
        <taxon>Pentapetalae</taxon>
        <taxon>rosids</taxon>
        <taxon>fabids</taxon>
        <taxon>Fabales</taxon>
        <taxon>Fabaceae</taxon>
        <taxon>Papilionoideae</taxon>
        <taxon>50 kb inversion clade</taxon>
        <taxon>NPAAA clade</taxon>
        <taxon>Hologalegina</taxon>
        <taxon>IRL clade</taxon>
        <taxon>Trifolieae</taxon>
        <taxon>Trifolium</taxon>
    </lineage>
</organism>
<keyword evidence="3 7" id="KW-0812">Transmembrane</keyword>
<reference evidence="8 9" key="1">
    <citation type="journal article" date="2014" name="Am. J. Bot.">
        <title>Genome assembly and annotation for red clover (Trifolium pratense; Fabaceae).</title>
        <authorList>
            <person name="Istvanek J."/>
            <person name="Jaros M."/>
            <person name="Krenek A."/>
            <person name="Repkova J."/>
        </authorList>
    </citation>
    <scope>NUCLEOTIDE SEQUENCE [LARGE SCALE GENOMIC DNA]</scope>
    <source>
        <strain evidence="9">cv. Tatra</strain>
        <tissue evidence="8">Young leaves</tissue>
    </source>
</reference>
<comment type="subcellular location">
    <subcellularLocation>
        <location evidence="1">Membrane</location>
        <topology evidence="1">Multi-pass membrane protein</topology>
    </subcellularLocation>
</comment>
<sequence>METLHNHSGSNESTDDAEALENGSNRVEKQKTVQKNENLFMNWPLMSSIIAYSVFSLHDVAYQEVFSLWAVSPPRLGGLSFTTDDVGNVLSISGLALVIYQLFIYPSVEKACGPIAFARITGIFSIPLLQSYPFIAMLSGVSLYIVISIASMLKNVMSVTITTGLFLIQNRVVEQHQRGAANGISMTAMSLFKAIGPAAGGTM</sequence>
<evidence type="ECO:0000256" key="6">
    <source>
        <dbReference type="SAM" id="MobiDB-lite"/>
    </source>
</evidence>
<dbReference type="GO" id="GO:0022821">
    <property type="term" value="F:solute:potassium antiporter activity"/>
    <property type="evidence" value="ECO:0007669"/>
    <property type="project" value="TreeGrafter"/>
</dbReference>
<dbReference type="Gene3D" id="1.20.1250.20">
    <property type="entry name" value="MFS general substrate transporter like domains"/>
    <property type="match status" value="1"/>
</dbReference>
<evidence type="ECO:0000256" key="4">
    <source>
        <dbReference type="ARBA" id="ARBA00022989"/>
    </source>
</evidence>
<feature type="transmembrane region" description="Helical" evidence="7">
    <location>
        <begin position="86"/>
        <end position="104"/>
    </location>
</feature>
<feature type="compositionally biased region" description="Polar residues" evidence="6">
    <location>
        <begin position="1"/>
        <end position="12"/>
    </location>
</feature>
<evidence type="ECO:0000256" key="5">
    <source>
        <dbReference type="ARBA" id="ARBA00023136"/>
    </source>
</evidence>
<evidence type="ECO:0000313" key="9">
    <source>
        <dbReference type="Proteomes" id="UP000236291"/>
    </source>
</evidence>
<gene>
    <name evidence="8" type="ORF">L195_g019360</name>
</gene>
<feature type="transmembrane region" description="Helical" evidence="7">
    <location>
        <begin position="116"/>
        <end position="135"/>
    </location>
</feature>
<evidence type="ECO:0000256" key="1">
    <source>
        <dbReference type="ARBA" id="ARBA00004141"/>
    </source>
</evidence>
<evidence type="ECO:0000256" key="2">
    <source>
        <dbReference type="ARBA" id="ARBA00022448"/>
    </source>
</evidence>
<dbReference type="Proteomes" id="UP000236291">
    <property type="component" value="Unassembled WGS sequence"/>
</dbReference>
<feature type="region of interest" description="Disordered" evidence="6">
    <location>
        <begin position="1"/>
        <end position="28"/>
    </location>
</feature>
<comment type="caution">
    <text evidence="8">The sequence shown here is derived from an EMBL/GenBank/DDBJ whole genome shotgun (WGS) entry which is preliminary data.</text>
</comment>
<dbReference type="PANTHER" id="PTHR23504:SF90">
    <property type="entry name" value="MAJOR FACILITATOR SUPERFAMILY-RELATED"/>
    <property type="match status" value="1"/>
</dbReference>
<evidence type="ECO:0000256" key="7">
    <source>
        <dbReference type="SAM" id="Phobius"/>
    </source>
</evidence>